<keyword evidence="3" id="KW-1185">Reference proteome</keyword>
<dbReference type="RefSeq" id="WP_167165507.1">
    <property type="nucleotide sequence ID" value="NZ_BAAAOO010000015.1"/>
</dbReference>
<comment type="caution">
    <text evidence="2">The sequence shown here is derived from an EMBL/GenBank/DDBJ whole genome shotgun (WGS) entry which is preliminary data.</text>
</comment>
<evidence type="ECO:0000313" key="3">
    <source>
        <dbReference type="Proteomes" id="UP000749311"/>
    </source>
</evidence>
<protein>
    <submittedName>
        <fullName evidence="2">Uncharacterized protein</fullName>
    </submittedName>
</protein>
<sequence>MTSQTHHTTNTRKRVAGAAICALLAIPLVSVTTSQVAHASCTDSSFSFSWPIISDTQYTPARYKDNTSYVYLNAQYNEAGRTYVAWASAYSNGSYIDVSDGHSYEIRQGNTYTLTNYVREWGYTQASIGARKIGPIGLKANGLWSPDYC</sequence>
<proteinExistence type="predicted"/>
<evidence type="ECO:0000313" key="2">
    <source>
        <dbReference type="EMBL" id="NIH56493.1"/>
    </source>
</evidence>
<gene>
    <name evidence="2" type="ORF">FB473_001138</name>
</gene>
<feature type="chain" id="PRO_5045971372" evidence="1">
    <location>
        <begin position="40"/>
        <end position="149"/>
    </location>
</feature>
<name>A0ABX0SDL8_9ACTN</name>
<dbReference type="EMBL" id="JAAMOZ010000001">
    <property type="protein sequence ID" value="NIH56493.1"/>
    <property type="molecule type" value="Genomic_DNA"/>
</dbReference>
<feature type="signal peptide" evidence="1">
    <location>
        <begin position="1"/>
        <end position="39"/>
    </location>
</feature>
<reference evidence="2 3" key="1">
    <citation type="submission" date="2020-02" db="EMBL/GenBank/DDBJ databases">
        <title>Sequencing the genomes of 1000 actinobacteria strains.</title>
        <authorList>
            <person name="Klenk H.-P."/>
        </authorList>
    </citation>
    <scope>NUCLEOTIDE SEQUENCE [LARGE SCALE GENOMIC DNA]</scope>
    <source>
        <strain evidence="2 3">DSM 19609</strain>
    </source>
</reference>
<organism evidence="2 3">
    <name type="scientific">Brooklawnia cerclae</name>
    <dbReference type="NCBI Taxonomy" id="349934"/>
    <lineage>
        <taxon>Bacteria</taxon>
        <taxon>Bacillati</taxon>
        <taxon>Actinomycetota</taxon>
        <taxon>Actinomycetes</taxon>
        <taxon>Propionibacteriales</taxon>
        <taxon>Propionibacteriaceae</taxon>
        <taxon>Brooklawnia</taxon>
    </lineage>
</organism>
<evidence type="ECO:0000256" key="1">
    <source>
        <dbReference type="SAM" id="SignalP"/>
    </source>
</evidence>
<accession>A0ABX0SDL8</accession>
<keyword evidence="1" id="KW-0732">Signal</keyword>
<dbReference type="Proteomes" id="UP000749311">
    <property type="component" value="Unassembled WGS sequence"/>
</dbReference>